<evidence type="ECO:0000313" key="2">
    <source>
        <dbReference type="EMBL" id="MDV6225147.1"/>
    </source>
</evidence>
<proteinExistence type="predicted"/>
<keyword evidence="1" id="KW-1133">Transmembrane helix</keyword>
<evidence type="ECO:0000313" key="3">
    <source>
        <dbReference type="Proteomes" id="UP001185659"/>
    </source>
</evidence>
<feature type="transmembrane region" description="Helical" evidence="1">
    <location>
        <begin position="6"/>
        <end position="23"/>
    </location>
</feature>
<organism evidence="2 3">
    <name type="scientific">Nitratireductor aquimarinus</name>
    <dbReference type="NCBI Taxonomy" id="889300"/>
    <lineage>
        <taxon>Bacteria</taxon>
        <taxon>Pseudomonadati</taxon>
        <taxon>Pseudomonadota</taxon>
        <taxon>Alphaproteobacteria</taxon>
        <taxon>Hyphomicrobiales</taxon>
        <taxon>Phyllobacteriaceae</taxon>
        <taxon>Nitratireductor</taxon>
    </lineage>
</organism>
<name>A0ABU4AFX6_9HYPH</name>
<feature type="transmembrane region" description="Helical" evidence="1">
    <location>
        <begin position="44"/>
        <end position="66"/>
    </location>
</feature>
<reference evidence="2 3" key="1">
    <citation type="submission" date="2023-10" db="EMBL/GenBank/DDBJ databases">
        <authorList>
            <person name="Venkata Ramana C."/>
            <person name="Sasikala C."/>
            <person name="Dhurka M."/>
        </authorList>
    </citation>
    <scope>NUCLEOTIDE SEQUENCE [LARGE SCALE GENOMIC DNA]</scope>
    <source>
        <strain evidence="2 3">KCTC 32151</strain>
    </source>
</reference>
<dbReference type="EMBL" id="JAWLIP010000001">
    <property type="protein sequence ID" value="MDV6225147.1"/>
    <property type="molecule type" value="Genomic_DNA"/>
</dbReference>
<comment type="caution">
    <text evidence="2">The sequence shown here is derived from an EMBL/GenBank/DDBJ whole genome shotgun (WGS) entry which is preliminary data.</text>
</comment>
<gene>
    <name evidence="2" type="ORF">R2G56_02510</name>
</gene>
<dbReference type="RefSeq" id="WP_317560349.1">
    <property type="nucleotide sequence ID" value="NZ_JAWLIP010000001.1"/>
</dbReference>
<evidence type="ECO:0000256" key="1">
    <source>
        <dbReference type="SAM" id="Phobius"/>
    </source>
</evidence>
<keyword evidence="1" id="KW-0812">Transmembrane</keyword>
<accession>A0ABU4AFX6</accession>
<keyword evidence="1" id="KW-0472">Membrane</keyword>
<keyword evidence="3" id="KW-1185">Reference proteome</keyword>
<protein>
    <submittedName>
        <fullName evidence="2">Uncharacterized protein</fullName>
    </submittedName>
</protein>
<sequence length="67" mass="7513">MEFSCFVQAMITFFASVACWRMAKSLMCGRKGWRPDWAVTPSEFLNLECVSIAALPWLLAALLVILA</sequence>
<dbReference type="Proteomes" id="UP001185659">
    <property type="component" value="Unassembled WGS sequence"/>
</dbReference>